<evidence type="ECO:0000256" key="1">
    <source>
        <dbReference type="PROSITE-ProRule" id="PRU00047"/>
    </source>
</evidence>
<sequence>MASPNVFPQLTSTNFSNWLFRVRALLDKEDVLDTVDLSLGSKEMTADEKQQCASRDRKAKHIIISCVSDRHLEYLKGSRTAREMIMALKKVFERKSTFSKLHVMRKLLKTKCEPSSDLQDHFIKMDGLLNELEAVGGSKLEDSDKACYLLLSMPDKYDTVITAIETMSENITLEFVKGRLLDAEIKFKESEIHTVCGDSAFSARKSHRRSCYECGDPYHLRSNCPKLGRNFRPQENRERVSDGDNAAKPSQCEPTSIYVPVEAQNSWKSKWTCLRIGRIA</sequence>
<name>A0ABN7AGF3_9HEMI</name>
<keyword evidence="1" id="KW-0863">Zinc-finger</keyword>
<dbReference type="InterPro" id="IPR001878">
    <property type="entry name" value="Znf_CCHC"/>
</dbReference>
<dbReference type="Proteomes" id="UP001307889">
    <property type="component" value="Chromosome 2"/>
</dbReference>
<organism evidence="3 4">
    <name type="scientific">Nesidiocoris tenuis</name>
    <dbReference type="NCBI Taxonomy" id="355587"/>
    <lineage>
        <taxon>Eukaryota</taxon>
        <taxon>Metazoa</taxon>
        <taxon>Ecdysozoa</taxon>
        <taxon>Arthropoda</taxon>
        <taxon>Hexapoda</taxon>
        <taxon>Insecta</taxon>
        <taxon>Pterygota</taxon>
        <taxon>Neoptera</taxon>
        <taxon>Paraneoptera</taxon>
        <taxon>Hemiptera</taxon>
        <taxon>Heteroptera</taxon>
        <taxon>Panheteroptera</taxon>
        <taxon>Cimicomorpha</taxon>
        <taxon>Miridae</taxon>
        <taxon>Dicyphina</taxon>
        <taxon>Nesidiocoris</taxon>
    </lineage>
</organism>
<dbReference type="PANTHER" id="PTHR47481">
    <property type="match status" value="1"/>
</dbReference>
<evidence type="ECO:0000313" key="4">
    <source>
        <dbReference type="Proteomes" id="UP001307889"/>
    </source>
</evidence>
<keyword evidence="4" id="KW-1185">Reference proteome</keyword>
<evidence type="ECO:0000259" key="2">
    <source>
        <dbReference type="PROSITE" id="PS50158"/>
    </source>
</evidence>
<keyword evidence="1" id="KW-0479">Metal-binding</keyword>
<proteinExistence type="predicted"/>
<reference evidence="3 4" key="1">
    <citation type="submission" date="2023-09" db="EMBL/GenBank/DDBJ databases">
        <title>Nesidiocoris tenuis whole genome shotgun sequence.</title>
        <authorList>
            <person name="Shibata T."/>
            <person name="Shimoda M."/>
            <person name="Kobayashi T."/>
            <person name="Uehara T."/>
        </authorList>
    </citation>
    <scope>NUCLEOTIDE SEQUENCE [LARGE SCALE GENOMIC DNA]</scope>
    <source>
        <strain evidence="3 4">Japan</strain>
    </source>
</reference>
<protein>
    <recommendedName>
        <fullName evidence="2">CCHC-type domain-containing protein</fullName>
    </recommendedName>
</protein>
<accession>A0ABN7AGF3</accession>
<keyword evidence="1" id="KW-0862">Zinc</keyword>
<dbReference type="PROSITE" id="PS50158">
    <property type="entry name" value="ZF_CCHC"/>
    <property type="match status" value="1"/>
</dbReference>
<gene>
    <name evidence="3" type="ORF">NTJ_03936</name>
</gene>
<feature type="domain" description="CCHC-type" evidence="2">
    <location>
        <begin position="211"/>
        <end position="226"/>
    </location>
</feature>
<evidence type="ECO:0000313" key="3">
    <source>
        <dbReference type="EMBL" id="BES91128.1"/>
    </source>
</evidence>
<dbReference type="EMBL" id="AP028910">
    <property type="protein sequence ID" value="BES91128.1"/>
    <property type="molecule type" value="Genomic_DNA"/>
</dbReference>
<dbReference type="PANTHER" id="PTHR47481:SF31">
    <property type="entry name" value="OS01G0873500 PROTEIN"/>
    <property type="match status" value="1"/>
</dbReference>
<dbReference type="Pfam" id="PF14223">
    <property type="entry name" value="Retrotran_gag_2"/>
    <property type="match status" value="1"/>
</dbReference>